<dbReference type="Gene3D" id="3.40.50.300">
    <property type="entry name" value="P-loop containing nucleotide triphosphate hydrolases"/>
    <property type="match status" value="1"/>
</dbReference>
<dbReference type="SUPFAM" id="SSF52540">
    <property type="entry name" value="P-loop containing nucleoside triphosphate hydrolases"/>
    <property type="match status" value="1"/>
</dbReference>
<sequence length="179" mass="19944">MEKIDIIFVLGNKGSPGAGKGTLCKRLAAEHGLKHLSTGDLCRQAVSAPDADPLVVDYMSRQQPLTAEMLLPILRAQIESLRGQCSTLVLDGFPRKMGQLQPFEEAFGDPLVVLFFDCPEELAEDRVVHRVANRAGDDRETFRRRYGEFLQWNPPICEYYGKKGKVLSVSDCPAHEQKA</sequence>
<dbReference type="EMBL" id="LGSR01000017">
    <property type="protein sequence ID" value="KOS20566.1"/>
    <property type="molecule type" value="Genomic_DNA"/>
</dbReference>
<comment type="similarity">
    <text evidence="4">Belongs to the adenylate kinase family.</text>
</comment>
<comment type="caution">
    <text evidence="5">The sequence shown here is derived from an EMBL/GenBank/DDBJ whole genome shotgun (WGS) entry which is preliminary data.</text>
</comment>
<proteinExistence type="inferred from homology"/>
<evidence type="ECO:0000256" key="1">
    <source>
        <dbReference type="ARBA" id="ARBA00022679"/>
    </source>
</evidence>
<name>A0A0M8MW59_ESCWE</name>
<dbReference type="STRING" id="150374.A0A0M8MW59"/>
<dbReference type="OrthoDB" id="442176at2759"/>
<organism evidence="5 6">
    <name type="scientific">Escovopsis weberi</name>
    <dbReference type="NCBI Taxonomy" id="150374"/>
    <lineage>
        <taxon>Eukaryota</taxon>
        <taxon>Fungi</taxon>
        <taxon>Dikarya</taxon>
        <taxon>Ascomycota</taxon>
        <taxon>Pezizomycotina</taxon>
        <taxon>Sordariomycetes</taxon>
        <taxon>Hypocreomycetidae</taxon>
        <taxon>Hypocreales</taxon>
        <taxon>Hypocreaceae</taxon>
        <taxon>Escovopsis</taxon>
    </lineage>
</organism>
<dbReference type="AlphaFoldDB" id="A0A0M8MW59"/>
<dbReference type="CDD" id="cd01428">
    <property type="entry name" value="ADK"/>
    <property type="match status" value="1"/>
</dbReference>
<protein>
    <submittedName>
        <fullName evidence="5">Uridylate kinase</fullName>
    </submittedName>
</protein>
<dbReference type="InterPro" id="IPR027417">
    <property type="entry name" value="P-loop_NTPase"/>
</dbReference>
<keyword evidence="3 4" id="KW-0418">Kinase</keyword>
<dbReference type="Proteomes" id="UP000053831">
    <property type="component" value="Unassembled WGS sequence"/>
</dbReference>
<reference evidence="5 6" key="1">
    <citation type="submission" date="2015-07" db="EMBL/GenBank/DDBJ databases">
        <title>The genome of the fungus Escovopsis weberi, a specialized disease agent of ant agriculture.</title>
        <authorList>
            <person name="de Man T.J."/>
            <person name="Stajich J.E."/>
            <person name="Kubicek C.P."/>
            <person name="Chenthamara K."/>
            <person name="Atanasova L."/>
            <person name="Druzhinina I.S."/>
            <person name="Birnbaum S."/>
            <person name="Barribeau S.M."/>
            <person name="Teiling C."/>
            <person name="Suen G."/>
            <person name="Currie C."/>
            <person name="Gerardo N.M."/>
        </authorList>
    </citation>
    <scope>NUCLEOTIDE SEQUENCE [LARGE SCALE GENOMIC DNA]</scope>
</reference>
<evidence type="ECO:0000313" key="5">
    <source>
        <dbReference type="EMBL" id="KOS20566.1"/>
    </source>
</evidence>
<accession>A0A0M8MW59</accession>
<evidence type="ECO:0000256" key="4">
    <source>
        <dbReference type="RuleBase" id="RU003330"/>
    </source>
</evidence>
<dbReference type="PRINTS" id="PR00094">
    <property type="entry name" value="ADENYLTKNASE"/>
</dbReference>
<keyword evidence="2" id="KW-0547">Nucleotide-binding</keyword>
<dbReference type="GO" id="GO:0019205">
    <property type="term" value="F:nucleobase-containing compound kinase activity"/>
    <property type="evidence" value="ECO:0007669"/>
    <property type="project" value="InterPro"/>
</dbReference>
<dbReference type="Pfam" id="PF00406">
    <property type="entry name" value="ADK"/>
    <property type="match status" value="1"/>
</dbReference>
<dbReference type="PROSITE" id="PS00113">
    <property type="entry name" value="ADENYLATE_KINASE"/>
    <property type="match status" value="1"/>
</dbReference>
<evidence type="ECO:0000313" key="6">
    <source>
        <dbReference type="Proteomes" id="UP000053831"/>
    </source>
</evidence>
<dbReference type="InterPro" id="IPR033690">
    <property type="entry name" value="Adenylat_kinase_CS"/>
</dbReference>
<keyword evidence="6" id="KW-1185">Reference proteome</keyword>
<evidence type="ECO:0000256" key="3">
    <source>
        <dbReference type="ARBA" id="ARBA00022777"/>
    </source>
</evidence>
<dbReference type="GO" id="GO:0005524">
    <property type="term" value="F:ATP binding"/>
    <property type="evidence" value="ECO:0007669"/>
    <property type="project" value="InterPro"/>
</dbReference>
<keyword evidence="1 4" id="KW-0808">Transferase</keyword>
<evidence type="ECO:0000256" key="2">
    <source>
        <dbReference type="ARBA" id="ARBA00022741"/>
    </source>
</evidence>
<dbReference type="InterPro" id="IPR000850">
    <property type="entry name" value="Adenylat/UMP-CMP_kin"/>
</dbReference>
<dbReference type="PANTHER" id="PTHR23359">
    <property type="entry name" value="NUCLEOTIDE KINASE"/>
    <property type="match status" value="1"/>
</dbReference>
<gene>
    <name evidence="5" type="ORF">ESCO_005457</name>
</gene>
<dbReference type="GO" id="GO:0006139">
    <property type="term" value="P:nucleobase-containing compound metabolic process"/>
    <property type="evidence" value="ECO:0007669"/>
    <property type="project" value="InterPro"/>
</dbReference>